<dbReference type="PATRIC" id="fig|947033.5.peg.911"/>
<protein>
    <submittedName>
        <fullName evidence="2">Uncharacterized protein</fullName>
    </submittedName>
</protein>
<evidence type="ECO:0000256" key="1">
    <source>
        <dbReference type="SAM" id="MobiDB-lite"/>
    </source>
</evidence>
<name>A0A0W0ZF54_9GAMM</name>
<feature type="region of interest" description="Disordered" evidence="1">
    <location>
        <begin position="251"/>
        <end position="272"/>
    </location>
</feature>
<accession>A0A0W0ZF54</accession>
<keyword evidence="3" id="KW-1185">Reference proteome</keyword>
<evidence type="ECO:0000313" key="2">
    <source>
        <dbReference type="EMBL" id="KTD67696.1"/>
    </source>
</evidence>
<evidence type="ECO:0000313" key="3">
    <source>
        <dbReference type="Proteomes" id="UP000054926"/>
    </source>
</evidence>
<comment type="caution">
    <text evidence="2">The sequence shown here is derived from an EMBL/GenBank/DDBJ whole genome shotgun (WGS) entry which is preliminary data.</text>
</comment>
<dbReference type="Proteomes" id="UP000054926">
    <property type="component" value="Unassembled WGS sequence"/>
</dbReference>
<organism evidence="2 3">
    <name type="scientific">Legionella steelei</name>
    <dbReference type="NCBI Taxonomy" id="947033"/>
    <lineage>
        <taxon>Bacteria</taxon>
        <taxon>Pseudomonadati</taxon>
        <taxon>Pseudomonadota</taxon>
        <taxon>Gammaproteobacteria</taxon>
        <taxon>Legionellales</taxon>
        <taxon>Legionellaceae</taxon>
        <taxon>Legionella</taxon>
    </lineage>
</organism>
<sequence length="295" mass="32230">MVKIVVEKNHHEIVLLDTDKIRLSDSSEYYRKLSSCGKLGEAIDKMSKIDLANDENWRVAILLKTLQKKQVEASEPEFALLLKKCKEFSGASNSHQLKSMSGLSCYRVGADAGAGFKQGDLDILGTEGFVDCVGVLITTPDQSGNPCYYVAHIYGVRTTKLAVQEELDKILSDVQSLTGRNLAWPHLKDQVTLVGAGSDEEEPSLCYKQTFKLLTQKGVNPTPLFGSSAVFNLTATGDDLIILDPEGQLNEGRQSKLPRAGHGAYSPVDTMSDISPVTIEQQLAEENSVDTLSHQ</sequence>
<proteinExistence type="predicted"/>
<dbReference type="OrthoDB" id="5650831at2"/>
<dbReference type="STRING" id="947033.Lste_0854"/>
<dbReference type="AlphaFoldDB" id="A0A0W0ZF54"/>
<dbReference type="EMBL" id="LNYY01000019">
    <property type="protein sequence ID" value="KTD67696.1"/>
    <property type="molecule type" value="Genomic_DNA"/>
</dbReference>
<gene>
    <name evidence="2" type="ORF">Lste_0854</name>
</gene>
<dbReference type="RefSeq" id="WP_058509850.1">
    <property type="nucleotide sequence ID" value="NZ_LNYY01000019.1"/>
</dbReference>
<reference evidence="2 3" key="1">
    <citation type="submission" date="2015-11" db="EMBL/GenBank/DDBJ databases">
        <title>Genomic analysis of 38 Legionella species identifies large and diverse effector repertoires.</title>
        <authorList>
            <person name="Burstein D."/>
            <person name="Amaro F."/>
            <person name="Zusman T."/>
            <person name="Lifshitz Z."/>
            <person name="Cohen O."/>
            <person name="Gilbert J.A."/>
            <person name="Pupko T."/>
            <person name="Shuman H.A."/>
            <person name="Segal G."/>
        </authorList>
    </citation>
    <scope>NUCLEOTIDE SEQUENCE [LARGE SCALE GENOMIC DNA]</scope>
    <source>
        <strain evidence="2 3">IMVS3376</strain>
    </source>
</reference>